<dbReference type="RefSeq" id="WP_123211964.1">
    <property type="nucleotide sequence ID" value="NZ_RJVO01000004.1"/>
</dbReference>
<dbReference type="InterPro" id="IPR013406">
    <property type="entry name" value="CHP02574_addiction_mod"/>
</dbReference>
<organism evidence="1 2">
    <name type="scientific">Stagnimonas aquatica</name>
    <dbReference type="NCBI Taxonomy" id="2689987"/>
    <lineage>
        <taxon>Bacteria</taxon>
        <taxon>Pseudomonadati</taxon>
        <taxon>Pseudomonadota</taxon>
        <taxon>Gammaproteobacteria</taxon>
        <taxon>Nevskiales</taxon>
        <taxon>Nevskiaceae</taxon>
        <taxon>Stagnimonas</taxon>
    </lineage>
</organism>
<dbReference type="NCBIfam" id="TIGR02574">
    <property type="entry name" value="stabl_TIGR02574"/>
    <property type="match status" value="1"/>
</dbReference>
<dbReference type="EMBL" id="RJVO01000004">
    <property type="protein sequence ID" value="ROH89667.1"/>
    <property type="molecule type" value="Genomic_DNA"/>
</dbReference>
<evidence type="ECO:0000313" key="1">
    <source>
        <dbReference type="EMBL" id="ROH89667.1"/>
    </source>
</evidence>
<name>A0A3N0VA56_9GAMM</name>
<dbReference type="AlphaFoldDB" id="A0A3N0VA56"/>
<proteinExistence type="predicted"/>
<accession>A0A3N0VA56</accession>
<keyword evidence="2" id="KW-1185">Reference proteome</keyword>
<dbReference type="Pfam" id="PF09720">
    <property type="entry name" value="Unstab_antitox"/>
    <property type="match status" value="1"/>
</dbReference>
<dbReference type="Proteomes" id="UP000282106">
    <property type="component" value="Unassembled WGS sequence"/>
</dbReference>
<reference evidence="1 2" key="1">
    <citation type="submission" date="2018-10" db="EMBL/GenBank/DDBJ databases">
        <authorList>
            <person name="Chen W.-M."/>
        </authorList>
    </citation>
    <scope>NUCLEOTIDE SEQUENCE [LARGE SCALE GENOMIC DNA]</scope>
    <source>
        <strain evidence="1 2">THS-13</strain>
    </source>
</reference>
<gene>
    <name evidence="1" type="ORF">ED208_11125</name>
</gene>
<comment type="caution">
    <text evidence="1">The sequence shown here is derived from an EMBL/GenBank/DDBJ whole genome shotgun (WGS) entry which is preliminary data.</text>
</comment>
<dbReference type="InParanoid" id="A0A3N0VA56"/>
<evidence type="ECO:0000313" key="2">
    <source>
        <dbReference type="Proteomes" id="UP000282106"/>
    </source>
</evidence>
<protein>
    <submittedName>
        <fullName evidence="1">Addiction module protein</fullName>
    </submittedName>
</protein>
<sequence length="74" mass="8459">MNSLRPDYRSLPISERIELVEDIWDSIAEETALPIALSDSQRAELHRRFAAHQADPTSSIPWEQVRAKLFKGTP</sequence>